<dbReference type="PROSITE" id="PS50048">
    <property type="entry name" value="ZN2_CY6_FUNGAL_2"/>
    <property type="match status" value="1"/>
</dbReference>
<dbReference type="GO" id="GO:0008270">
    <property type="term" value="F:zinc ion binding"/>
    <property type="evidence" value="ECO:0007669"/>
    <property type="project" value="InterPro"/>
</dbReference>
<proteinExistence type="predicted"/>
<feature type="domain" description="Zn(2)-C6 fungal-type" evidence="2">
    <location>
        <begin position="9"/>
        <end position="38"/>
    </location>
</feature>
<dbReference type="InterPro" id="IPR001138">
    <property type="entry name" value="Zn2Cys6_DnaBD"/>
</dbReference>
<name>A0AAN7GQB0_9PEZI</name>
<dbReference type="Pfam" id="PF00172">
    <property type="entry name" value="Zn_clus"/>
    <property type="match status" value="1"/>
</dbReference>
<accession>A0AAN7GQB0</accession>
<evidence type="ECO:0000313" key="4">
    <source>
        <dbReference type="Proteomes" id="UP001301958"/>
    </source>
</evidence>
<dbReference type="InterPro" id="IPR053178">
    <property type="entry name" value="Osmoadaptation_assoc"/>
</dbReference>
<evidence type="ECO:0000256" key="1">
    <source>
        <dbReference type="ARBA" id="ARBA00023242"/>
    </source>
</evidence>
<dbReference type="SUPFAM" id="SSF57701">
    <property type="entry name" value="Zn2/Cys6 DNA-binding domain"/>
    <property type="match status" value="1"/>
</dbReference>
<evidence type="ECO:0000259" key="2">
    <source>
        <dbReference type="PROSITE" id="PS50048"/>
    </source>
</evidence>
<dbReference type="GO" id="GO:0000981">
    <property type="term" value="F:DNA-binding transcription factor activity, RNA polymerase II-specific"/>
    <property type="evidence" value="ECO:0007669"/>
    <property type="project" value="InterPro"/>
</dbReference>
<protein>
    <recommendedName>
        <fullName evidence="2">Zn(2)-C6 fungal-type domain-containing protein</fullName>
    </recommendedName>
</protein>
<dbReference type="SMART" id="SM00066">
    <property type="entry name" value="GAL4"/>
    <property type="match status" value="1"/>
</dbReference>
<reference evidence="3" key="2">
    <citation type="submission" date="2023-05" db="EMBL/GenBank/DDBJ databases">
        <authorList>
            <consortium name="Lawrence Berkeley National Laboratory"/>
            <person name="Steindorff A."/>
            <person name="Hensen N."/>
            <person name="Bonometti L."/>
            <person name="Westerberg I."/>
            <person name="Brannstrom I.O."/>
            <person name="Guillou S."/>
            <person name="Cros-Aarteil S."/>
            <person name="Calhoun S."/>
            <person name="Haridas S."/>
            <person name="Kuo A."/>
            <person name="Mondo S."/>
            <person name="Pangilinan J."/>
            <person name="Riley R."/>
            <person name="Labutti K."/>
            <person name="Andreopoulos B."/>
            <person name="Lipzen A."/>
            <person name="Chen C."/>
            <person name="Yanf M."/>
            <person name="Daum C."/>
            <person name="Ng V."/>
            <person name="Clum A."/>
            <person name="Ohm R."/>
            <person name="Martin F."/>
            <person name="Silar P."/>
            <person name="Natvig D."/>
            <person name="Lalanne C."/>
            <person name="Gautier V."/>
            <person name="Ament-Velasquez S.L."/>
            <person name="Kruys A."/>
            <person name="Hutchinson M.I."/>
            <person name="Powell A.J."/>
            <person name="Barry K."/>
            <person name="Miller A.N."/>
            <person name="Grigoriev I.V."/>
            <person name="Debuchy R."/>
            <person name="Gladieux P."/>
            <person name="Thoren M.H."/>
            <person name="Johannesson H."/>
        </authorList>
    </citation>
    <scope>NUCLEOTIDE SEQUENCE</scope>
    <source>
        <strain evidence="3">CBS 990.96</strain>
    </source>
</reference>
<keyword evidence="4" id="KW-1185">Reference proteome</keyword>
<sequence>MPGVPSSCGCNACRQSKKKCDQLTPSCSRCTRLGIHCVGSGERRYKFISALQLSRKVPSSRIDQGASGLVSALQVTDVRFELGIYGPFMAELPRRLGRNEALDASVRALTKAYPSVHSHQLTPDMYKSYGEALRHLCTALGNPATATSIETLCAVYLVVICQGWIRRGADFIPSHGEAIAHLLNAAAERQDWQGQFEAEVSNTLLVLVLLESFSNHKIKLDTRLWASSTSPAIAKPFRPPMKGISEIECLRASSLAAISGYTRNIQGSLPEIVTFHEVWQVDLANMKALLSGMSNMAASELTLAQRRIHVRRQTGYGTLLLLGMMANWALRAFVIGDMHTLELEIAMIVDEVVELAEQAIQYRPLGSSAMPGFINAAKAMTTNMTKLDRLEELLQSYQSDFPLCH</sequence>
<dbReference type="Proteomes" id="UP001301958">
    <property type="component" value="Unassembled WGS sequence"/>
</dbReference>
<evidence type="ECO:0000313" key="3">
    <source>
        <dbReference type="EMBL" id="KAK4224476.1"/>
    </source>
</evidence>
<dbReference type="PANTHER" id="PTHR38111">
    <property type="entry name" value="ZN(2)-C6 FUNGAL-TYPE DOMAIN-CONTAINING PROTEIN-RELATED"/>
    <property type="match status" value="1"/>
</dbReference>
<dbReference type="PANTHER" id="PTHR38111:SF11">
    <property type="entry name" value="TRANSCRIPTION FACTOR DOMAIN-CONTAINING PROTEIN-RELATED"/>
    <property type="match status" value="1"/>
</dbReference>
<dbReference type="EMBL" id="MU865391">
    <property type="protein sequence ID" value="KAK4224476.1"/>
    <property type="molecule type" value="Genomic_DNA"/>
</dbReference>
<gene>
    <name evidence="3" type="ORF">QBC38DRAFT_485370</name>
</gene>
<organism evidence="3 4">
    <name type="scientific">Podospora fimiseda</name>
    <dbReference type="NCBI Taxonomy" id="252190"/>
    <lineage>
        <taxon>Eukaryota</taxon>
        <taxon>Fungi</taxon>
        <taxon>Dikarya</taxon>
        <taxon>Ascomycota</taxon>
        <taxon>Pezizomycotina</taxon>
        <taxon>Sordariomycetes</taxon>
        <taxon>Sordariomycetidae</taxon>
        <taxon>Sordariales</taxon>
        <taxon>Podosporaceae</taxon>
        <taxon>Podospora</taxon>
    </lineage>
</organism>
<dbReference type="Gene3D" id="4.10.240.10">
    <property type="entry name" value="Zn(2)-C6 fungal-type DNA-binding domain"/>
    <property type="match status" value="1"/>
</dbReference>
<dbReference type="CDD" id="cd00067">
    <property type="entry name" value="GAL4"/>
    <property type="match status" value="1"/>
</dbReference>
<dbReference type="AlphaFoldDB" id="A0AAN7GQB0"/>
<comment type="caution">
    <text evidence="3">The sequence shown here is derived from an EMBL/GenBank/DDBJ whole genome shotgun (WGS) entry which is preliminary data.</text>
</comment>
<dbReference type="PROSITE" id="PS00463">
    <property type="entry name" value="ZN2_CY6_FUNGAL_1"/>
    <property type="match status" value="1"/>
</dbReference>
<reference evidence="3" key="1">
    <citation type="journal article" date="2023" name="Mol. Phylogenet. Evol.">
        <title>Genome-scale phylogeny and comparative genomics of the fungal order Sordariales.</title>
        <authorList>
            <person name="Hensen N."/>
            <person name="Bonometti L."/>
            <person name="Westerberg I."/>
            <person name="Brannstrom I.O."/>
            <person name="Guillou S."/>
            <person name="Cros-Aarteil S."/>
            <person name="Calhoun S."/>
            <person name="Haridas S."/>
            <person name="Kuo A."/>
            <person name="Mondo S."/>
            <person name="Pangilinan J."/>
            <person name="Riley R."/>
            <person name="LaButti K."/>
            <person name="Andreopoulos B."/>
            <person name="Lipzen A."/>
            <person name="Chen C."/>
            <person name="Yan M."/>
            <person name="Daum C."/>
            <person name="Ng V."/>
            <person name="Clum A."/>
            <person name="Steindorff A."/>
            <person name="Ohm R.A."/>
            <person name="Martin F."/>
            <person name="Silar P."/>
            <person name="Natvig D.O."/>
            <person name="Lalanne C."/>
            <person name="Gautier V."/>
            <person name="Ament-Velasquez S.L."/>
            <person name="Kruys A."/>
            <person name="Hutchinson M.I."/>
            <person name="Powell A.J."/>
            <person name="Barry K."/>
            <person name="Miller A.N."/>
            <person name="Grigoriev I.V."/>
            <person name="Debuchy R."/>
            <person name="Gladieux P."/>
            <person name="Hiltunen Thoren M."/>
            <person name="Johannesson H."/>
        </authorList>
    </citation>
    <scope>NUCLEOTIDE SEQUENCE</scope>
    <source>
        <strain evidence="3">CBS 990.96</strain>
    </source>
</reference>
<keyword evidence="1" id="KW-0539">Nucleus</keyword>
<dbReference type="InterPro" id="IPR036864">
    <property type="entry name" value="Zn2-C6_fun-type_DNA-bd_sf"/>
</dbReference>